<dbReference type="SUPFAM" id="SSF55347">
    <property type="entry name" value="Glyceraldehyde-3-phosphate dehydrogenase-like, C-terminal domain"/>
    <property type="match status" value="1"/>
</dbReference>
<evidence type="ECO:0000256" key="3">
    <source>
        <dbReference type="ARBA" id="ARBA00038984"/>
    </source>
</evidence>
<reference evidence="8 9" key="1">
    <citation type="submission" date="2016-07" db="EMBL/GenBank/DDBJ databases">
        <title>Multiple horizontal gene transfer events from other fungi enriched the ability of initially mycotrophic Trichoderma (Ascomycota) to feed on dead plant biomass.</title>
        <authorList>
            <consortium name="DOE Joint Genome Institute"/>
            <person name="Aerts A."/>
            <person name="Atanasova L."/>
            <person name="Chenthamara K."/>
            <person name="Zhang J."/>
            <person name="Grujic M."/>
            <person name="Henrissat B."/>
            <person name="Kuo A."/>
            <person name="Salamov A."/>
            <person name="Lipzen A."/>
            <person name="Labutti K."/>
            <person name="Barry K."/>
            <person name="Miao Y."/>
            <person name="Rahimi M.J."/>
            <person name="Shen Q."/>
            <person name="Grigoriev I.V."/>
            <person name="Kubicek C.P."/>
            <person name="Druzhinina I.S."/>
        </authorList>
    </citation>
    <scope>NUCLEOTIDE SEQUENCE [LARGE SCALE GENOMIC DNA]</scope>
    <source>
        <strain evidence="8 9">ATCC 18648</strain>
    </source>
</reference>
<organism evidence="8 9">
    <name type="scientific">Trichoderma longibrachiatum ATCC 18648</name>
    <dbReference type="NCBI Taxonomy" id="983965"/>
    <lineage>
        <taxon>Eukaryota</taxon>
        <taxon>Fungi</taxon>
        <taxon>Dikarya</taxon>
        <taxon>Ascomycota</taxon>
        <taxon>Pezizomycotina</taxon>
        <taxon>Sordariomycetes</taxon>
        <taxon>Hypocreomycetidae</taxon>
        <taxon>Hypocreales</taxon>
        <taxon>Hypocreaceae</taxon>
        <taxon>Trichoderma</taxon>
    </lineage>
</organism>
<dbReference type="Pfam" id="PF01408">
    <property type="entry name" value="GFO_IDH_MocA"/>
    <property type="match status" value="1"/>
</dbReference>
<evidence type="ECO:0000313" key="9">
    <source>
        <dbReference type="Proteomes" id="UP000240760"/>
    </source>
</evidence>
<dbReference type="Gene3D" id="3.30.360.10">
    <property type="entry name" value="Dihydrodipicolinate Reductase, domain 2"/>
    <property type="match status" value="1"/>
</dbReference>
<feature type="domain" description="GFO/IDH/MocA-like oxidoreductase" evidence="7">
    <location>
        <begin position="165"/>
        <end position="255"/>
    </location>
</feature>
<dbReference type="EMBL" id="KZ679127">
    <property type="protein sequence ID" value="PTB80194.1"/>
    <property type="molecule type" value="Genomic_DNA"/>
</dbReference>
<dbReference type="STRING" id="983965.A0A2T4CF68"/>
<feature type="domain" description="Gfo/Idh/MocA-like oxidoreductase N-terminal" evidence="6">
    <location>
        <begin position="23"/>
        <end position="130"/>
    </location>
</feature>
<dbReference type="PANTHER" id="PTHR22604:SF105">
    <property type="entry name" value="TRANS-1,2-DIHYDROBENZENE-1,2-DIOL DEHYDROGENASE"/>
    <property type="match status" value="1"/>
</dbReference>
<dbReference type="OrthoDB" id="6417021at2759"/>
<evidence type="ECO:0000313" key="8">
    <source>
        <dbReference type="EMBL" id="PTB80194.1"/>
    </source>
</evidence>
<name>A0A2T4CF68_TRILO</name>
<dbReference type="PANTHER" id="PTHR22604">
    <property type="entry name" value="OXIDOREDUCTASES"/>
    <property type="match status" value="1"/>
</dbReference>
<protein>
    <recommendedName>
        <fullName evidence="3">D-xylose 1-dehydrogenase (NADP(+), D-xylono-1,5-lactone-forming)</fullName>
        <ecNumber evidence="3">1.1.1.179</ecNumber>
    </recommendedName>
    <alternativeName>
        <fullName evidence="4">D-xylose-NADP dehydrogenase</fullName>
    </alternativeName>
</protein>
<comment type="similarity">
    <text evidence="1">Belongs to the Gfo/Idh/MocA family.</text>
</comment>
<keyword evidence="9" id="KW-1185">Reference proteome</keyword>
<evidence type="ECO:0000256" key="1">
    <source>
        <dbReference type="ARBA" id="ARBA00010928"/>
    </source>
</evidence>
<dbReference type="InterPro" id="IPR055170">
    <property type="entry name" value="GFO_IDH_MocA-like_dom"/>
</dbReference>
<dbReference type="AlphaFoldDB" id="A0A2T4CF68"/>
<dbReference type="InterPro" id="IPR036291">
    <property type="entry name" value="NAD(P)-bd_dom_sf"/>
</dbReference>
<dbReference type="EC" id="1.1.1.179" evidence="3"/>
<keyword evidence="2" id="KW-0560">Oxidoreductase</keyword>
<dbReference type="InterPro" id="IPR000683">
    <property type="entry name" value="Gfo/Idh/MocA-like_OxRdtase_N"/>
</dbReference>
<dbReference type="GO" id="GO:0000166">
    <property type="term" value="F:nucleotide binding"/>
    <property type="evidence" value="ECO:0007669"/>
    <property type="project" value="InterPro"/>
</dbReference>
<dbReference type="SUPFAM" id="SSF51735">
    <property type="entry name" value="NAD(P)-binding Rossmann-fold domains"/>
    <property type="match status" value="1"/>
</dbReference>
<dbReference type="InterPro" id="IPR050984">
    <property type="entry name" value="Gfo/Idh/MocA_domain"/>
</dbReference>
<evidence type="ECO:0000256" key="2">
    <source>
        <dbReference type="ARBA" id="ARBA00023002"/>
    </source>
</evidence>
<evidence type="ECO:0000259" key="6">
    <source>
        <dbReference type="Pfam" id="PF01408"/>
    </source>
</evidence>
<accession>A0A2T4CF68</accession>
<evidence type="ECO:0000256" key="4">
    <source>
        <dbReference type="ARBA" id="ARBA00042988"/>
    </source>
</evidence>
<proteinExistence type="inferred from homology"/>
<dbReference type="Gene3D" id="3.40.50.720">
    <property type="entry name" value="NAD(P)-binding Rossmann-like Domain"/>
    <property type="match status" value="1"/>
</dbReference>
<comment type="catalytic activity">
    <reaction evidence="5">
        <text>D-xylose + NADP(+) = D-xylono-1,5-lactone + NADPH + H(+)</text>
        <dbReference type="Rhea" id="RHEA:22000"/>
        <dbReference type="ChEBI" id="CHEBI:15378"/>
        <dbReference type="ChEBI" id="CHEBI:15867"/>
        <dbReference type="ChEBI" id="CHEBI:53455"/>
        <dbReference type="ChEBI" id="CHEBI:57783"/>
        <dbReference type="ChEBI" id="CHEBI:58349"/>
        <dbReference type="EC" id="1.1.1.179"/>
    </reaction>
</comment>
<evidence type="ECO:0000259" key="7">
    <source>
        <dbReference type="Pfam" id="PF22725"/>
    </source>
</evidence>
<dbReference type="Proteomes" id="UP000240760">
    <property type="component" value="Unassembled WGS sequence"/>
</dbReference>
<dbReference type="GO" id="GO:0047837">
    <property type="term" value="F:D-xylose 1-dehydrogenase (NADP+) activity"/>
    <property type="evidence" value="ECO:0007669"/>
    <property type="project" value="UniProtKB-EC"/>
</dbReference>
<dbReference type="Pfam" id="PF22725">
    <property type="entry name" value="GFO_IDH_MocA_C3"/>
    <property type="match status" value="1"/>
</dbReference>
<sequence>MALVSRIWGCFNPPTPPKSTDAIRFGILGAASIAPLALFTPAKSHPEVIVKAISARDRKKAEEYAKSHGVPEVKDTYQDILDDPNIDAVFVPLPNGLHFEWAVRAIRAGKHVLLEKPSVSNSAEAEILFNLPELDAPNAPVLLEAFHSRFYPSWGLFRSLVEPSDVEHIETRSMIPWWASSKDQIHFNYALSGGSIMAMGTYNLAALRLLFGESPEECLSCDVKAYTDGVHDKCDYGFKATFRFSGGRTGVASSTLMGETVIKPSWVTVTTKQVPVANASLPAGQRQFQRRELTLQGLVHGAFWHRIGIKEMNEIRSKDGSVVRMWNKTTSRKAYTWKEAGGEFADLPGEAHWMSYRHQLEQFVNRVKGRKTQHWIEREDSVAQMEMVDMAYEKSGLGPRPTSSFR</sequence>
<gene>
    <name evidence="8" type="ORF">M440DRAFT_1397515</name>
</gene>
<evidence type="ECO:0000256" key="5">
    <source>
        <dbReference type="ARBA" id="ARBA00049233"/>
    </source>
</evidence>